<accession>A0A8H6Z7D5</accession>
<comment type="caution">
    <text evidence="3">The sequence shown here is derived from an EMBL/GenBank/DDBJ whole genome shotgun (WGS) entry which is preliminary data.</text>
</comment>
<keyword evidence="1" id="KW-0175">Coiled coil</keyword>
<gene>
    <name evidence="3" type="ORF">MVEN_00094600</name>
</gene>
<dbReference type="EMBL" id="JACAZI010000001">
    <property type="protein sequence ID" value="KAF7372344.1"/>
    <property type="molecule type" value="Genomic_DNA"/>
</dbReference>
<dbReference type="GO" id="GO:0003676">
    <property type="term" value="F:nucleic acid binding"/>
    <property type="evidence" value="ECO:0007669"/>
    <property type="project" value="InterPro"/>
</dbReference>
<dbReference type="OrthoDB" id="10044727at2759"/>
<feature type="compositionally biased region" description="Low complexity" evidence="2">
    <location>
        <begin position="61"/>
        <end position="76"/>
    </location>
</feature>
<dbReference type="Proteomes" id="UP000620124">
    <property type="component" value="Unassembled WGS sequence"/>
</dbReference>
<reference evidence="3" key="1">
    <citation type="submission" date="2020-05" db="EMBL/GenBank/DDBJ databases">
        <title>Mycena genomes resolve the evolution of fungal bioluminescence.</title>
        <authorList>
            <person name="Tsai I.J."/>
        </authorList>
    </citation>
    <scope>NUCLEOTIDE SEQUENCE</scope>
    <source>
        <strain evidence="3">CCC161011</strain>
    </source>
</reference>
<evidence type="ECO:0000313" key="3">
    <source>
        <dbReference type="EMBL" id="KAF7372344.1"/>
    </source>
</evidence>
<evidence type="ECO:0000256" key="2">
    <source>
        <dbReference type="SAM" id="MobiDB-lite"/>
    </source>
</evidence>
<dbReference type="InterPro" id="IPR036397">
    <property type="entry name" value="RNaseH_sf"/>
</dbReference>
<dbReference type="PANTHER" id="PTHR35871:SF1">
    <property type="entry name" value="CXC1-LIKE CYSTEINE CLUSTER ASSOCIATED WITH KDZ TRANSPOSASES DOMAIN-CONTAINING PROTEIN"/>
    <property type="match status" value="1"/>
</dbReference>
<organism evidence="3 4">
    <name type="scientific">Mycena venus</name>
    <dbReference type="NCBI Taxonomy" id="2733690"/>
    <lineage>
        <taxon>Eukaryota</taxon>
        <taxon>Fungi</taxon>
        <taxon>Dikarya</taxon>
        <taxon>Basidiomycota</taxon>
        <taxon>Agaricomycotina</taxon>
        <taxon>Agaricomycetes</taxon>
        <taxon>Agaricomycetidae</taxon>
        <taxon>Agaricales</taxon>
        <taxon>Marasmiineae</taxon>
        <taxon>Mycenaceae</taxon>
        <taxon>Mycena</taxon>
    </lineage>
</organism>
<sequence>MPLRKLGNLVNLNKKAPHAFSNTAKTLKRKWKQLNGQENVAPETVGRPKKLQKTRHTRKNASSSDVSGHSASSHQSVPRRVLSSILNAVSPSRLSRPSSRTSDISTDIPFLSQRSDTFDSGCHGHHNSLGASSGSSDPFEELVTDPRVIDVPEGEDDDSNGYSDPPPAPDDEDYPDDGTPPTKQGTPWETRQPPTQVMALEALDAIKLLLFVPSVPGKRKRTVATKINGWSRKHLEEISAFLSLYTDKESKTRREWTASSIQAAVSRGKGKGGRDGHARGIRERARKYILAREVPVNPFGTWAKSKLETHPELAEELKEHLVSIGKYVQARDIVDFLNRPDVQTKYNISESIHISTAQRWMHALKFRWVKNHKGQYVDGHERADVVQYRQEVFLPAWYSMEGRMRAWTGNNMDTLEDVVELINEAGKRIVVWFHDESIFYAHDRRTSQWVADDASPSPYAKGEGVSLMVADFVSADYGWLRSKDGLESARVIFRPGKNRDGYFSNEEILAQLAKAMDILERDYPDDIHVFVFDNATTHLKRADDAISARKMPKKTPPVGQNWGIEINLRNEDGKVVYNEKGKPKKTKIKMANGFFADGTPQEFYYGPNTERPGVFKGMAVILRERGIDITYRNEQNQVKELNAQCPGFHCPPDNPRCCCRRILYNQPDFTNGLSLLEIAAENRGFKIFFLPKFHCELNFIEMCWGKAKRLYRLNPPSSKEEDVETNMLKALDAVTITDMRKFARRARRFMDAYHRGLDGKWAAWAGKKYHGHRVLPENLMVELEAAMAKEKAEQEAAAAKAAEMAARCRW</sequence>
<protein>
    <submittedName>
        <fullName evidence="3">Uncharacterized protein</fullName>
    </submittedName>
</protein>
<feature type="region of interest" description="Disordered" evidence="2">
    <location>
        <begin position="34"/>
        <end position="79"/>
    </location>
</feature>
<proteinExistence type="predicted"/>
<name>A0A8H6Z7D5_9AGAR</name>
<feature type="compositionally biased region" description="Polar residues" evidence="2">
    <location>
        <begin position="182"/>
        <end position="192"/>
    </location>
</feature>
<feature type="region of interest" description="Disordered" evidence="2">
    <location>
        <begin position="119"/>
        <end position="192"/>
    </location>
</feature>
<dbReference type="AlphaFoldDB" id="A0A8H6Z7D5"/>
<feature type="coiled-coil region" evidence="1">
    <location>
        <begin position="780"/>
        <end position="809"/>
    </location>
</feature>
<evidence type="ECO:0000256" key="1">
    <source>
        <dbReference type="SAM" id="Coils"/>
    </source>
</evidence>
<evidence type="ECO:0000313" key="4">
    <source>
        <dbReference type="Proteomes" id="UP000620124"/>
    </source>
</evidence>
<dbReference type="Gene3D" id="3.30.420.10">
    <property type="entry name" value="Ribonuclease H-like superfamily/Ribonuclease H"/>
    <property type="match status" value="1"/>
</dbReference>
<feature type="compositionally biased region" description="Basic residues" evidence="2">
    <location>
        <begin position="47"/>
        <end position="59"/>
    </location>
</feature>
<keyword evidence="4" id="KW-1185">Reference proteome</keyword>
<dbReference type="PANTHER" id="PTHR35871">
    <property type="entry name" value="EXPRESSED PROTEIN"/>
    <property type="match status" value="1"/>
</dbReference>